<evidence type="ECO:0000313" key="2">
    <source>
        <dbReference type="Proteomes" id="UP000663880"/>
    </source>
</evidence>
<sequence length="115" mass="12843">MESQVSNNIRNQPLHGGDPRELTLDVIVCMGAISASLLNRSRESEDITRPAGKDGGGRRCALPINSVGSSISTTIKKLKIRRKWSTDEIEKLMFCCAWIPTSNYFTPEHDLRLQL</sequence>
<dbReference type="AlphaFoldDB" id="A0A821TLW5"/>
<gene>
    <name evidence="1" type="ORF">PMACD_LOCUS9098</name>
</gene>
<accession>A0A821TLW5</accession>
<keyword evidence="2" id="KW-1185">Reference proteome</keyword>
<name>A0A821TLW5_9NEOP</name>
<organism evidence="1 2">
    <name type="scientific">Pieris macdunnoughi</name>
    <dbReference type="NCBI Taxonomy" id="345717"/>
    <lineage>
        <taxon>Eukaryota</taxon>
        <taxon>Metazoa</taxon>
        <taxon>Ecdysozoa</taxon>
        <taxon>Arthropoda</taxon>
        <taxon>Hexapoda</taxon>
        <taxon>Insecta</taxon>
        <taxon>Pterygota</taxon>
        <taxon>Neoptera</taxon>
        <taxon>Endopterygota</taxon>
        <taxon>Lepidoptera</taxon>
        <taxon>Glossata</taxon>
        <taxon>Ditrysia</taxon>
        <taxon>Papilionoidea</taxon>
        <taxon>Pieridae</taxon>
        <taxon>Pierinae</taxon>
        <taxon>Pieris</taxon>
    </lineage>
</organism>
<reference evidence="1" key="1">
    <citation type="submission" date="2021-02" db="EMBL/GenBank/DDBJ databases">
        <authorList>
            <person name="Steward A R."/>
        </authorList>
    </citation>
    <scope>NUCLEOTIDE SEQUENCE</scope>
</reference>
<comment type="caution">
    <text evidence="1">The sequence shown here is derived from an EMBL/GenBank/DDBJ whole genome shotgun (WGS) entry which is preliminary data.</text>
</comment>
<dbReference type="OrthoDB" id="2194416at2759"/>
<dbReference type="Proteomes" id="UP000663880">
    <property type="component" value="Unassembled WGS sequence"/>
</dbReference>
<dbReference type="EMBL" id="CAJOBZ010000024">
    <property type="protein sequence ID" value="CAF4875015.1"/>
    <property type="molecule type" value="Genomic_DNA"/>
</dbReference>
<protein>
    <submittedName>
        <fullName evidence="1">Uncharacterized protein</fullName>
    </submittedName>
</protein>
<evidence type="ECO:0000313" key="1">
    <source>
        <dbReference type="EMBL" id="CAF4875015.1"/>
    </source>
</evidence>
<proteinExistence type="predicted"/>